<dbReference type="EC" id="2.7.7.77" evidence="8"/>
<dbReference type="OrthoDB" id="9788394at2"/>
<dbReference type="Gene3D" id="3.90.550.10">
    <property type="entry name" value="Spore Coat Polysaccharide Biosynthesis Protein SpsA, Chain A"/>
    <property type="match status" value="1"/>
</dbReference>
<comment type="domain">
    <text evidence="8">The N-terminal domain determines nucleotide recognition and specific binding, while the C-terminal domain determines the specific binding to the target protein.</text>
</comment>
<evidence type="ECO:0000256" key="1">
    <source>
        <dbReference type="ARBA" id="ARBA00022490"/>
    </source>
</evidence>
<comment type="similarity">
    <text evidence="8">Belongs to the MobA family.</text>
</comment>
<dbReference type="CDD" id="cd02503">
    <property type="entry name" value="MobA"/>
    <property type="match status" value="1"/>
</dbReference>
<dbReference type="SUPFAM" id="SSF53448">
    <property type="entry name" value="Nucleotide-diphospho-sugar transferases"/>
    <property type="match status" value="1"/>
</dbReference>
<evidence type="ECO:0000256" key="8">
    <source>
        <dbReference type="HAMAP-Rule" id="MF_00316"/>
    </source>
</evidence>
<comment type="cofactor">
    <cofactor evidence="8">
        <name>Mg(2+)</name>
        <dbReference type="ChEBI" id="CHEBI:18420"/>
    </cofactor>
</comment>
<dbReference type="InterPro" id="IPR013482">
    <property type="entry name" value="Molybde_CF_guanTrfase"/>
</dbReference>
<keyword evidence="6 8" id="KW-0342">GTP-binding</keyword>
<feature type="binding site" evidence="8">
    <location>
        <position position="18"/>
    </location>
    <ligand>
        <name>GTP</name>
        <dbReference type="ChEBI" id="CHEBI:37565"/>
    </ligand>
</feature>
<dbReference type="GO" id="GO:0005737">
    <property type="term" value="C:cytoplasm"/>
    <property type="evidence" value="ECO:0007669"/>
    <property type="project" value="UniProtKB-SubCell"/>
</dbReference>
<name>A0A2T4TVP0_9BACT</name>
<evidence type="ECO:0000256" key="2">
    <source>
        <dbReference type="ARBA" id="ARBA00022679"/>
    </source>
</evidence>
<dbReference type="HAMAP" id="MF_00316">
    <property type="entry name" value="MobA"/>
    <property type="match status" value="1"/>
</dbReference>
<keyword evidence="5 8" id="KW-0460">Magnesium</keyword>
<feature type="binding site" evidence="8">
    <location>
        <position position="92"/>
    </location>
    <ligand>
        <name>GTP</name>
        <dbReference type="ChEBI" id="CHEBI:37565"/>
    </ligand>
</feature>
<dbReference type="GO" id="GO:0006777">
    <property type="term" value="P:Mo-molybdopterin cofactor biosynthetic process"/>
    <property type="evidence" value="ECO:0007669"/>
    <property type="project" value="UniProtKB-KW"/>
</dbReference>
<protein>
    <recommendedName>
        <fullName evidence="8">Probable molybdenum cofactor guanylyltransferase</fullName>
        <shortName evidence="8">MoCo guanylyltransferase</shortName>
        <ecNumber evidence="8">2.7.7.77</ecNumber>
    </recommendedName>
    <alternativeName>
        <fullName evidence="8">GTP:molybdopterin guanylyltransferase</fullName>
    </alternativeName>
    <alternativeName>
        <fullName evidence="8">Mo-MPT guanylyltransferase</fullName>
    </alternativeName>
    <alternativeName>
        <fullName evidence="8">Molybdopterin guanylyltransferase</fullName>
    </alternativeName>
    <alternativeName>
        <fullName evidence="8">Molybdopterin-guanine dinucleotide synthase</fullName>
        <shortName evidence="8">MGD synthase</shortName>
    </alternativeName>
</protein>
<dbReference type="PANTHER" id="PTHR19136">
    <property type="entry name" value="MOLYBDENUM COFACTOR GUANYLYLTRANSFERASE"/>
    <property type="match status" value="1"/>
</dbReference>
<keyword evidence="1 8" id="KW-0963">Cytoplasm</keyword>
<dbReference type="InterPro" id="IPR025877">
    <property type="entry name" value="MobA-like_NTP_Trfase"/>
</dbReference>
<comment type="function">
    <text evidence="8">Transfers a GMP moiety from GTP to Mo-molybdopterin (Mo-MPT) cofactor (Moco or molybdenum cofactor) to form Mo-molybdopterin guanine dinucleotide (Mo-MGD) cofactor.</text>
</comment>
<reference evidence="11" key="2">
    <citation type="journal article" date="2018" name="Environ. Microbiol.">
        <title>Bloom of a denitrifying methanotroph, 'Candidatus Methylomirabilis limnetica', in a deep stratified lake.</title>
        <authorList>
            <person name="Graf J.S."/>
            <person name="Mayr M.J."/>
            <person name="Marchant H.K."/>
            <person name="Tienken D."/>
            <person name="Hach P.F."/>
            <person name="Brand A."/>
            <person name="Schubert C.J."/>
            <person name="Kuypers M.M."/>
            <person name="Milucka J."/>
        </authorList>
    </citation>
    <scope>NUCLEOTIDE SEQUENCE [LARGE SCALE GENOMIC DNA]</scope>
    <source>
        <strain evidence="11">Zug</strain>
    </source>
</reference>
<feature type="binding site" evidence="8">
    <location>
        <position position="63"/>
    </location>
    <ligand>
        <name>GTP</name>
        <dbReference type="ChEBI" id="CHEBI:37565"/>
    </ligand>
</feature>
<sequence>MTGIVLAGGKSSRMGFNKACIEFGGKRLIEATVDCLRALFPEVLIIANDPPLYAYLGVKVIPDLIPDSGSLGGIYTGLSAASHPACFFVACDMPFLNADLIKLLIREAEGWDVVVPRVGGELQPLHAVYAKSCLPLIKEAIDGGVLKIARFFPKAKVKIIEEPAIRAVDPHLLGFMNVNTPPELDQAEAIRRQQCSLQRSAHS</sequence>
<dbReference type="GO" id="GO:0046872">
    <property type="term" value="F:metal ion binding"/>
    <property type="evidence" value="ECO:0007669"/>
    <property type="project" value="UniProtKB-KW"/>
</dbReference>
<keyword evidence="3 8" id="KW-0479">Metal-binding</keyword>
<evidence type="ECO:0000259" key="9">
    <source>
        <dbReference type="Pfam" id="PF12804"/>
    </source>
</evidence>
<dbReference type="Proteomes" id="UP000241436">
    <property type="component" value="Unassembled WGS sequence"/>
</dbReference>
<dbReference type="RefSeq" id="WP_107563438.1">
    <property type="nucleotide sequence ID" value="NZ_NVQC01000028.1"/>
</dbReference>
<comment type="caution">
    <text evidence="10">The sequence shown here is derived from an EMBL/GenBank/DDBJ whole genome shotgun (WGS) entry which is preliminary data.</text>
</comment>
<dbReference type="PANTHER" id="PTHR19136:SF81">
    <property type="entry name" value="MOLYBDENUM COFACTOR GUANYLYLTRANSFERASE"/>
    <property type="match status" value="1"/>
</dbReference>
<evidence type="ECO:0000313" key="10">
    <source>
        <dbReference type="EMBL" id="PTL35180.1"/>
    </source>
</evidence>
<dbReference type="GO" id="GO:0061603">
    <property type="term" value="F:molybdenum cofactor guanylyltransferase activity"/>
    <property type="evidence" value="ECO:0007669"/>
    <property type="project" value="UniProtKB-EC"/>
</dbReference>
<keyword evidence="2 8" id="KW-0808">Transferase</keyword>
<keyword evidence="4 8" id="KW-0547">Nucleotide-binding</keyword>
<dbReference type="InterPro" id="IPR029044">
    <property type="entry name" value="Nucleotide-diphossugar_trans"/>
</dbReference>
<comment type="catalytic activity">
    <reaction evidence="8">
        <text>Mo-molybdopterin + GTP + H(+) = Mo-molybdopterin guanine dinucleotide + diphosphate</text>
        <dbReference type="Rhea" id="RHEA:34243"/>
        <dbReference type="ChEBI" id="CHEBI:15378"/>
        <dbReference type="ChEBI" id="CHEBI:33019"/>
        <dbReference type="ChEBI" id="CHEBI:37565"/>
        <dbReference type="ChEBI" id="CHEBI:71302"/>
        <dbReference type="ChEBI" id="CHEBI:71310"/>
        <dbReference type="EC" id="2.7.7.77"/>
    </reaction>
</comment>
<keyword evidence="11" id="KW-1185">Reference proteome</keyword>
<evidence type="ECO:0000256" key="5">
    <source>
        <dbReference type="ARBA" id="ARBA00022842"/>
    </source>
</evidence>
<evidence type="ECO:0000313" key="11">
    <source>
        <dbReference type="Proteomes" id="UP000241436"/>
    </source>
</evidence>
<proteinExistence type="inferred from homology"/>
<evidence type="ECO:0000256" key="7">
    <source>
        <dbReference type="ARBA" id="ARBA00023150"/>
    </source>
</evidence>
<accession>A0A2T4TVP0</accession>
<dbReference type="AlphaFoldDB" id="A0A2T4TVP0"/>
<comment type="caution">
    <text evidence="8">Lacks conserved residue(s) required for the propagation of feature annotation.</text>
</comment>
<organism evidence="10 11">
    <name type="scientific">Candidatus Methylomirabilis limnetica</name>
    <dbReference type="NCBI Taxonomy" id="2033718"/>
    <lineage>
        <taxon>Bacteria</taxon>
        <taxon>Candidatus Methylomirabilota</taxon>
        <taxon>Candidatus Methylomirabilia</taxon>
        <taxon>Candidatus Methylomirabilales</taxon>
        <taxon>Candidatus Methylomirabilaceae</taxon>
        <taxon>Candidatus Methylomirabilis</taxon>
    </lineage>
</organism>
<feature type="binding site" evidence="8">
    <location>
        <position position="92"/>
    </location>
    <ligand>
        <name>Mg(2+)</name>
        <dbReference type="ChEBI" id="CHEBI:18420"/>
    </ligand>
</feature>
<dbReference type="EMBL" id="NVQC01000028">
    <property type="protein sequence ID" value="PTL35180.1"/>
    <property type="molecule type" value="Genomic_DNA"/>
</dbReference>
<keyword evidence="7 8" id="KW-0501">Molybdenum cofactor biosynthesis</keyword>
<keyword evidence="10" id="KW-0548">Nucleotidyltransferase</keyword>
<reference evidence="10 11" key="1">
    <citation type="submission" date="2017-09" db="EMBL/GenBank/DDBJ databases">
        <title>Bloom of a denitrifying methanotroph, Candidatus Methylomirabilis limnetica, in a deep stratified lake.</title>
        <authorList>
            <person name="Graf J.S."/>
            <person name="Marchant H.K."/>
            <person name="Tienken D."/>
            <person name="Hach P.F."/>
            <person name="Brand A."/>
            <person name="Schubert C.J."/>
            <person name="Kuypers M.M."/>
            <person name="Milucka J."/>
        </authorList>
    </citation>
    <scope>NUCLEOTIDE SEQUENCE [LARGE SCALE GENOMIC DNA]</scope>
    <source>
        <strain evidence="10 11">Zug</strain>
    </source>
</reference>
<dbReference type="Pfam" id="PF12804">
    <property type="entry name" value="NTP_transf_3"/>
    <property type="match status" value="1"/>
</dbReference>
<feature type="domain" description="MobA-like NTP transferase" evidence="9">
    <location>
        <begin position="3"/>
        <end position="145"/>
    </location>
</feature>
<gene>
    <name evidence="8" type="primary">mobA</name>
    <name evidence="10" type="ORF">CLG94_10770</name>
</gene>
<comment type="subcellular location">
    <subcellularLocation>
        <location evidence="8">Cytoplasm</location>
    </subcellularLocation>
</comment>
<dbReference type="GO" id="GO:0005525">
    <property type="term" value="F:GTP binding"/>
    <property type="evidence" value="ECO:0007669"/>
    <property type="project" value="UniProtKB-UniRule"/>
</dbReference>
<feature type="binding site" evidence="8">
    <location>
        <begin position="6"/>
        <end position="8"/>
    </location>
    <ligand>
        <name>GTP</name>
        <dbReference type="ChEBI" id="CHEBI:37565"/>
    </ligand>
</feature>
<evidence type="ECO:0000256" key="6">
    <source>
        <dbReference type="ARBA" id="ARBA00023134"/>
    </source>
</evidence>
<evidence type="ECO:0000256" key="3">
    <source>
        <dbReference type="ARBA" id="ARBA00022723"/>
    </source>
</evidence>
<evidence type="ECO:0000256" key="4">
    <source>
        <dbReference type="ARBA" id="ARBA00022741"/>
    </source>
</evidence>